<dbReference type="Proteomes" id="UP000554235">
    <property type="component" value="Unassembled WGS sequence"/>
</dbReference>
<gene>
    <name evidence="3" type="ORF">FALBO_11596</name>
</gene>
<comment type="caution">
    <text evidence="3">The sequence shown here is derived from an EMBL/GenBank/DDBJ whole genome shotgun (WGS) entry which is preliminary data.</text>
</comment>
<evidence type="ECO:0000313" key="4">
    <source>
        <dbReference type="Proteomes" id="UP000554235"/>
    </source>
</evidence>
<evidence type="ECO:0000256" key="1">
    <source>
        <dbReference type="SAM" id="MobiDB-lite"/>
    </source>
</evidence>
<keyword evidence="2" id="KW-0812">Transmembrane</keyword>
<keyword evidence="4" id="KW-1185">Reference proteome</keyword>
<proteinExistence type="predicted"/>
<keyword evidence="2" id="KW-1133">Transmembrane helix</keyword>
<feature type="region of interest" description="Disordered" evidence="1">
    <location>
        <begin position="303"/>
        <end position="334"/>
    </location>
</feature>
<sequence>MLVAKTPRFFIYASAVFWLCVFMIPLVAMGVCYSIEAEVDMALVAMPGKVLIPDILRLRQPRLCQAGREPYSIPAEETIWKASDPLTFCGVNCCEYIFRETSTNSLDGDDGVKPLIVSTNRKINSTPSCEAWRVKSGSDGTKSRIAQDSDSQPGMLIPIQGGINKATFMANTSLTWGAGCSAVSALEVGNEEAWFYACNVSVGHILGGSRHEREPLQYQIYQAESVFGLPVKGYASTMEMIVKRFAIGTVAISAQGNPQVEVEVEVEVDGLAPVQGVHLVIGHYYANLTLISITIGRCSGAGGKADRYSSERVHRRSPGAPADDESKKKKQHEQ</sequence>
<organism evidence="3 4">
    <name type="scientific">Fusarium albosuccineum</name>
    <dbReference type="NCBI Taxonomy" id="1237068"/>
    <lineage>
        <taxon>Eukaryota</taxon>
        <taxon>Fungi</taxon>
        <taxon>Dikarya</taxon>
        <taxon>Ascomycota</taxon>
        <taxon>Pezizomycotina</taxon>
        <taxon>Sordariomycetes</taxon>
        <taxon>Hypocreomycetidae</taxon>
        <taxon>Hypocreales</taxon>
        <taxon>Nectriaceae</taxon>
        <taxon>Fusarium</taxon>
        <taxon>Fusarium decemcellulare species complex</taxon>
    </lineage>
</organism>
<dbReference type="EMBL" id="JAADYS010001688">
    <property type="protein sequence ID" value="KAF4461601.1"/>
    <property type="molecule type" value="Genomic_DNA"/>
</dbReference>
<evidence type="ECO:0000256" key="2">
    <source>
        <dbReference type="SAM" id="Phobius"/>
    </source>
</evidence>
<reference evidence="3 4" key="1">
    <citation type="submission" date="2020-01" db="EMBL/GenBank/DDBJ databases">
        <title>Identification and distribution of gene clusters putatively required for synthesis of sphingolipid metabolism inhibitors in phylogenetically diverse species of the filamentous fungus Fusarium.</title>
        <authorList>
            <person name="Kim H.-S."/>
            <person name="Busman M."/>
            <person name="Brown D.W."/>
            <person name="Divon H."/>
            <person name="Uhlig S."/>
            <person name="Proctor R.H."/>
        </authorList>
    </citation>
    <scope>NUCLEOTIDE SEQUENCE [LARGE SCALE GENOMIC DNA]</scope>
    <source>
        <strain evidence="3 4">NRRL 20459</strain>
    </source>
</reference>
<accession>A0A8H4L3I4</accession>
<dbReference type="AlphaFoldDB" id="A0A8H4L3I4"/>
<dbReference type="OrthoDB" id="3596604at2759"/>
<name>A0A8H4L3I4_9HYPO</name>
<protein>
    <recommendedName>
        <fullName evidence="5">Transmembrane protein</fullName>
    </recommendedName>
</protein>
<feature type="compositionally biased region" description="Basic and acidic residues" evidence="1">
    <location>
        <begin position="324"/>
        <end position="334"/>
    </location>
</feature>
<feature type="transmembrane region" description="Helical" evidence="2">
    <location>
        <begin position="9"/>
        <end position="31"/>
    </location>
</feature>
<evidence type="ECO:0000313" key="3">
    <source>
        <dbReference type="EMBL" id="KAF4461601.1"/>
    </source>
</evidence>
<evidence type="ECO:0008006" key="5">
    <source>
        <dbReference type="Google" id="ProtNLM"/>
    </source>
</evidence>
<keyword evidence="2" id="KW-0472">Membrane</keyword>